<gene>
    <name evidence="1" type="ORF">HNAJ_LOCUS13018</name>
</gene>
<dbReference type="EMBL" id="UZAE01014880">
    <property type="protein sequence ID" value="VDO14705.1"/>
    <property type="molecule type" value="Genomic_DNA"/>
</dbReference>
<dbReference type="OrthoDB" id="6130531at2759"/>
<name>A0A0R3TYU5_RODNA</name>
<dbReference type="AlphaFoldDB" id="A0A0R3TYU5"/>
<keyword evidence="2" id="KW-1185">Reference proteome</keyword>
<evidence type="ECO:0000313" key="1">
    <source>
        <dbReference type="EMBL" id="VDO14705.1"/>
    </source>
</evidence>
<dbReference type="STRING" id="102285.A0A0R3TYU5"/>
<organism evidence="3">
    <name type="scientific">Rodentolepis nana</name>
    <name type="common">Dwarf tapeworm</name>
    <name type="synonym">Hymenolepis nana</name>
    <dbReference type="NCBI Taxonomy" id="102285"/>
    <lineage>
        <taxon>Eukaryota</taxon>
        <taxon>Metazoa</taxon>
        <taxon>Spiralia</taxon>
        <taxon>Lophotrochozoa</taxon>
        <taxon>Platyhelminthes</taxon>
        <taxon>Cestoda</taxon>
        <taxon>Eucestoda</taxon>
        <taxon>Cyclophyllidea</taxon>
        <taxon>Hymenolepididae</taxon>
        <taxon>Rodentolepis</taxon>
    </lineage>
</organism>
<proteinExistence type="predicted"/>
<dbReference type="WBParaSite" id="HNAJ_0001304401-mRNA-1">
    <property type="protein sequence ID" value="HNAJ_0001304401-mRNA-1"/>
    <property type="gene ID" value="HNAJ_0001304401"/>
</dbReference>
<sequence length="150" mass="16955">MIVQECFFWNRARSWLTLEEHWVDPQKAYDVFRTKVLEYMCDNNTWICCTAGVMDVTCGSPPATMQELVYILMDPTQNMPVLFLYWWCTQYISSSARVGDSGVKIPNCQQAITSAGESSSNGNMAIGVSVADRILFGGVRNFEVQDIKES</sequence>
<accession>A0A0R3TYU5</accession>
<dbReference type="Proteomes" id="UP000278807">
    <property type="component" value="Unassembled WGS sequence"/>
</dbReference>
<reference evidence="1 2" key="2">
    <citation type="submission" date="2018-11" db="EMBL/GenBank/DDBJ databases">
        <authorList>
            <consortium name="Pathogen Informatics"/>
        </authorList>
    </citation>
    <scope>NUCLEOTIDE SEQUENCE [LARGE SCALE GENOMIC DNA]</scope>
</reference>
<protein>
    <submittedName>
        <fullName evidence="3">GH10 domain-containing protein</fullName>
    </submittedName>
</protein>
<evidence type="ECO:0000313" key="2">
    <source>
        <dbReference type="Proteomes" id="UP000278807"/>
    </source>
</evidence>
<reference evidence="3" key="1">
    <citation type="submission" date="2017-02" db="UniProtKB">
        <authorList>
            <consortium name="WormBaseParasite"/>
        </authorList>
    </citation>
    <scope>IDENTIFICATION</scope>
</reference>
<evidence type="ECO:0000313" key="3">
    <source>
        <dbReference type="WBParaSite" id="HNAJ_0001304401-mRNA-1"/>
    </source>
</evidence>